<dbReference type="SUPFAM" id="SSF51246">
    <property type="entry name" value="Rudiment single hybrid motif"/>
    <property type="match status" value="1"/>
</dbReference>
<dbReference type="Pfam" id="PF17769">
    <property type="entry name" value="PurK_C"/>
    <property type="match status" value="1"/>
</dbReference>
<comment type="pathway">
    <text evidence="4">Purine metabolism; IMP biosynthesis via de novo pathway; 5-amino-1-(5-phospho-D-ribosyl)imidazole-4-carboxylate from 5-amino-1-(5-phospho-D-ribosyl)imidazole (N5-CAIR route): step 1/2.</text>
</comment>
<reference evidence="6 7" key="1">
    <citation type="submission" date="2016-10" db="EMBL/GenBank/DDBJ databases">
        <authorList>
            <person name="de Groot N.N."/>
        </authorList>
    </citation>
    <scope>NUCLEOTIDE SEQUENCE [LARGE SCALE GENOMIC DNA]</scope>
    <source>
        <strain evidence="6 7">KPR-7B</strain>
    </source>
</reference>
<dbReference type="InterPro" id="IPR005875">
    <property type="entry name" value="PurK"/>
</dbReference>
<comment type="function">
    <text evidence="4">Catalyzes the ATP-dependent conversion of 5-aminoimidazole ribonucleotide (AIR) and HCO(3)(-) to N5-carboxyaminoimidazole ribonucleotide (N5-CAIR).</text>
</comment>
<dbReference type="Pfam" id="PF02222">
    <property type="entry name" value="ATP-grasp"/>
    <property type="match status" value="1"/>
</dbReference>
<evidence type="ECO:0000256" key="4">
    <source>
        <dbReference type="HAMAP-Rule" id="MF_01928"/>
    </source>
</evidence>
<keyword evidence="3 4" id="KW-0067">ATP-binding</keyword>
<dbReference type="InterPro" id="IPR040686">
    <property type="entry name" value="PurK_C"/>
</dbReference>
<keyword evidence="4" id="KW-0436">Ligase</keyword>
<dbReference type="GO" id="GO:0034028">
    <property type="term" value="F:5-(carboxyamino)imidazole ribonucleotide synthase activity"/>
    <property type="evidence" value="ECO:0007669"/>
    <property type="project" value="UniProtKB-UniRule"/>
</dbReference>
<keyword evidence="1 4" id="KW-0547">Nucleotide-binding</keyword>
<dbReference type="InterPro" id="IPR054350">
    <property type="entry name" value="PurT/PurK_preATP-grasp"/>
</dbReference>
<feature type="binding site" evidence="4">
    <location>
        <position position="148"/>
    </location>
    <ligand>
        <name>ATP</name>
        <dbReference type="ChEBI" id="CHEBI:30616"/>
    </ligand>
</feature>
<comment type="caution">
    <text evidence="4">Lacks conserved residue(s) required for the propagation of feature annotation.</text>
</comment>
<dbReference type="PANTHER" id="PTHR11609:SF5">
    <property type="entry name" value="PHOSPHORIBOSYLAMINOIMIDAZOLE CARBOXYLASE"/>
    <property type="match status" value="1"/>
</dbReference>
<dbReference type="HAMAP" id="MF_01928">
    <property type="entry name" value="PurK"/>
    <property type="match status" value="1"/>
</dbReference>
<dbReference type="PANTHER" id="PTHR11609">
    <property type="entry name" value="PURINE BIOSYNTHESIS PROTEIN 6/7, PUR6/7"/>
    <property type="match status" value="1"/>
</dbReference>
<comment type="similarity">
    <text evidence="4">Belongs to the PurK/PurT family.</text>
</comment>
<dbReference type="InterPro" id="IPR003135">
    <property type="entry name" value="ATP-grasp_carboxylate-amine"/>
</dbReference>
<dbReference type="EMBL" id="FNHU01000002">
    <property type="protein sequence ID" value="SDM37329.1"/>
    <property type="molecule type" value="Genomic_DNA"/>
</dbReference>
<dbReference type="GO" id="GO:0004638">
    <property type="term" value="F:phosphoribosylaminoimidazole carboxylase activity"/>
    <property type="evidence" value="ECO:0007669"/>
    <property type="project" value="InterPro"/>
</dbReference>
<sequence length="417" mass="43266">MSAPILAVIGGGQLARMMQEEASALGIHLRTLVEASDGSAAQVTVDAPVGRATDADAVRALVAGARALTFEHEHQDSALLSRLQAEGVRVRPAPEALELARDKLAMRRAVDAAGLPQPAWAEIAGDAQEMRAQVLAFAAAHGWPVVLKTPRGGYDGHGVLMLSSAADLDDGDAAAWLKATAEARAGRATIGTGGGGSLGGGAVTSLLVEEAIPFTRELAVLLARRPSGQIALWPVIESVQADGICVETVAPAPGLDAAAVRQAEHIGRTIAERADVTGVLAVELFAVEGSAATGLYVNELAMRPHNSGHWTQDGAVTSQFAQHLRAVLDLPLGATTPTAPATVMVNFLGGERQAPADALTRALALEPEARIHLYGKQWRPGRKLGHVSMTTTATDPEGIAAVRERLRAVVAILRGEA</sequence>
<dbReference type="OrthoDB" id="9804625at2"/>
<dbReference type="AlphaFoldDB" id="A0A1G9SPF7"/>
<dbReference type="GO" id="GO:0006189">
    <property type="term" value="P:'de novo' IMP biosynthetic process"/>
    <property type="evidence" value="ECO:0007669"/>
    <property type="project" value="UniProtKB-UniRule"/>
</dbReference>
<protein>
    <recommendedName>
        <fullName evidence="4">N5-carboxyaminoimidazole ribonucleotide synthase</fullName>
        <shortName evidence="4">N5-CAIR synthase</shortName>
        <ecNumber evidence="4">6.3.4.18</ecNumber>
    </recommendedName>
    <alternativeName>
        <fullName evidence="4">5-(carboxyamino)imidazole ribonucleotide synthetase</fullName>
    </alternativeName>
</protein>
<feature type="binding site" evidence="4">
    <location>
        <begin position="298"/>
        <end position="299"/>
    </location>
    <ligand>
        <name>ATP</name>
        <dbReference type="ChEBI" id="CHEBI:30616"/>
    </ligand>
</feature>
<dbReference type="GO" id="GO:0005829">
    <property type="term" value="C:cytosol"/>
    <property type="evidence" value="ECO:0007669"/>
    <property type="project" value="TreeGrafter"/>
</dbReference>
<organism evidence="6 7">
    <name type="scientific">Actinomyces ruminicola</name>
    <dbReference type="NCBI Taxonomy" id="332524"/>
    <lineage>
        <taxon>Bacteria</taxon>
        <taxon>Bacillati</taxon>
        <taxon>Actinomycetota</taxon>
        <taxon>Actinomycetes</taxon>
        <taxon>Actinomycetales</taxon>
        <taxon>Actinomycetaceae</taxon>
        <taxon>Actinomyces</taxon>
    </lineage>
</organism>
<feature type="binding site" evidence="4">
    <location>
        <begin position="209"/>
        <end position="212"/>
    </location>
    <ligand>
        <name>ATP</name>
        <dbReference type="ChEBI" id="CHEBI:30616"/>
    </ligand>
</feature>
<evidence type="ECO:0000256" key="1">
    <source>
        <dbReference type="ARBA" id="ARBA00022741"/>
    </source>
</evidence>
<dbReference type="InterPro" id="IPR016185">
    <property type="entry name" value="PreATP-grasp_dom_sf"/>
</dbReference>
<dbReference type="PROSITE" id="PS50975">
    <property type="entry name" value="ATP_GRASP"/>
    <property type="match status" value="1"/>
</dbReference>
<dbReference type="Gene3D" id="3.30.470.20">
    <property type="entry name" value="ATP-grasp fold, B domain"/>
    <property type="match status" value="1"/>
</dbReference>
<accession>A0A1G9SPF7</accession>
<dbReference type="SUPFAM" id="SSF52440">
    <property type="entry name" value="PreATP-grasp domain"/>
    <property type="match status" value="1"/>
</dbReference>
<dbReference type="InterPro" id="IPR011054">
    <property type="entry name" value="Rudment_hybrid_motif"/>
</dbReference>
<dbReference type="RefSeq" id="WP_092607573.1">
    <property type="nucleotide sequence ID" value="NZ_FNHU01000002.1"/>
</dbReference>
<dbReference type="InterPro" id="IPR013815">
    <property type="entry name" value="ATP_grasp_subdomain_1"/>
</dbReference>
<dbReference type="GO" id="GO:0005524">
    <property type="term" value="F:ATP binding"/>
    <property type="evidence" value="ECO:0007669"/>
    <property type="project" value="UniProtKB-UniRule"/>
</dbReference>
<feature type="binding site" evidence="4">
    <location>
        <position position="103"/>
    </location>
    <ligand>
        <name>ATP</name>
        <dbReference type="ChEBI" id="CHEBI:30616"/>
    </ligand>
</feature>
<evidence type="ECO:0000256" key="2">
    <source>
        <dbReference type="ARBA" id="ARBA00022755"/>
    </source>
</evidence>
<evidence type="ECO:0000256" key="3">
    <source>
        <dbReference type="ARBA" id="ARBA00022840"/>
    </source>
</evidence>
<comment type="subunit">
    <text evidence="4">Homodimer.</text>
</comment>
<evidence type="ECO:0000259" key="5">
    <source>
        <dbReference type="PROSITE" id="PS50975"/>
    </source>
</evidence>
<dbReference type="GO" id="GO:0046872">
    <property type="term" value="F:metal ion binding"/>
    <property type="evidence" value="ECO:0007669"/>
    <property type="project" value="InterPro"/>
</dbReference>
<dbReference type="Pfam" id="PF22660">
    <property type="entry name" value="RS_preATP-grasp-like"/>
    <property type="match status" value="1"/>
</dbReference>
<feature type="domain" description="ATP-grasp" evidence="5">
    <location>
        <begin position="107"/>
        <end position="328"/>
    </location>
</feature>
<dbReference type="InterPro" id="IPR011761">
    <property type="entry name" value="ATP-grasp"/>
</dbReference>
<feature type="binding site" evidence="4">
    <location>
        <position position="217"/>
    </location>
    <ligand>
        <name>ATP</name>
        <dbReference type="ChEBI" id="CHEBI:30616"/>
    </ligand>
</feature>
<evidence type="ECO:0000313" key="7">
    <source>
        <dbReference type="Proteomes" id="UP000199671"/>
    </source>
</evidence>
<dbReference type="SUPFAM" id="SSF56059">
    <property type="entry name" value="Glutathione synthetase ATP-binding domain-like"/>
    <property type="match status" value="1"/>
</dbReference>
<name>A0A1G9SPF7_9ACTO</name>
<dbReference type="EC" id="6.3.4.18" evidence="4"/>
<proteinExistence type="inferred from homology"/>
<dbReference type="UniPathway" id="UPA00074">
    <property type="reaction ID" value="UER00942"/>
</dbReference>
<dbReference type="Gene3D" id="3.40.50.20">
    <property type="match status" value="1"/>
</dbReference>
<comment type="catalytic activity">
    <reaction evidence="4">
        <text>5-amino-1-(5-phospho-beta-D-ribosyl)imidazole + hydrogencarbonate + ATP = 5-carboxyamino-1-(5-phospho-D-ribosyl)imidazole + ADP + phosphate + 2 H(+)</text>
        <dbReference type="Rhea" id="RHEA:19317"/>
        <dbReference type="ChEBI" id="CHEBI:15378"/>
        <dbReference type="ChEBI" id="CHEBI:17544"/>
        <dbReference type="ChEBI" id="CHEBI:30616"/>
        <dbReference type="ChEBI" id="CHEBI:43474"/>
        <dbReference type="ChEBI" id="CHEBI:58730"/>
        <dbReference type="ChEBI" id="CHEBI:137981"/>
        <dbReference type="ChEBI" id="CHEBI:456216"/>
        <dbReference type="EC" id="6.3.4.18"/>
    </reaction>
</comment>
<dbReference type="Proteomes" id="UP000199671">
    <property type="component" value="Unassembled WGS sequence"/>
</dbReference>
<gene>
    <name evidence="4" type="primary">purK</name>
    <name evidence="6" type="ORF">SAMN04487766_10240</name>
</gene>
<dbReference type="Gene3D" id="3.30.1490.20">
    <property type="entry name" value="ATP-grasp fold, A domain"/>
    <property type="match status" value="1"/>
</dbReference>
<evidence type="ECO:0000313" key="6">
    <source>
        <dbReference type="EMBL" id="SDM37329.1"/>
    </source>
</evidence>
<keyword evidence="2 4" id="KW-0658">Purine biosynthesis</keyword>